<proteinExistence type="predicted"/>
<dbReference type="Proteomes" id="UP000479000">
    <property type="component" value="Unassembled WGS sequence"/>
</dbReference>
<dbReference type="EMBL" id="CADCXU010006125">
    <property type="protein sequence ID" value="CAA9997860.1"/>
    <property type="molecule type" value="Genomic_DNA"/>
</dbReference>
<gene>
    <name evidence="1" type="ORF">NTEN_LOCUS4154</name>
</gene>
<evidence type="ECO:0000313" key="1">
    <source>
        <dbReference type="EMBL" id="CAA9997860.1"/>
    </source>
</evidence>
<accession>A0A6H5G526</accession>
<keyword evidence="2" id="KW-1185">Reference proteome</keyword>
<name>A0A6H5G526_9HEMI</name>
<organism evidence="1 2">
    <name type="scientific">Nesidiocoris tenuis</name>
    <dbReference type="NCBI Taxonomy" id="355587"/>
    <lineage>
        <taxon>Eukaryota</taxon>
        <taxon>Metazoa</taxon>
        <taxon>Ecdysozoa</taxon>
        <taxon>Arthropoda</taxon>
        <taxon>Hexapoda</taxon>
        <taxon>Insecta</taxon>
        <taxon>Pterygota</taxon>
        <taxon>Neoptera</taxon>
        <taxon>Paraneoptera</taxon>
        <taxon>Hemiptera</taxon>
        <taxon>Heteroptera</taxon>
        <taxon>Panheteroptera</taxon>
        <taxon>Cimicomorpha</taxon>
        <taxon>Miridae</taxon>
        <taxon>Dicyphina</taxon>
        <taxon>Nesidiocoris</taxon>
    </lineage>
</organism>
<reference evidence="1 2" key="1">
    <citation type="submission" date="2020-02" db="EMBL/GenBank/DDBJ databases">
        <authorList>
            <person name="Ferguson B K."/>
        </authorList>
    </citation>
    <scope>NUCLEOTIDE SEQUENCE [LARGE SCALE GENOMIC DNA]</scope>
</reference>
<sequence>MFYSGPTCLGSWWTTFPKLAPPPAGPSSGFSSRRNEQSPAVLLEKPFRNKQQDRRPSIDQLTQLKRFRIETYSTQVPEFELMVSEKSSRHRVVFGIFSKNRLIRGVAPALPREIPLRSRARSSEKLRFPTLRRRIPQYSGDVTSGKQERKYGGMTAGRRLRPEKTPAFAFVLKGSAPGGGNRSLFTISSLSYNARLGSSIRRILRTGGPARKNLDNIQEPHSAVVL</sequence>
<evidence type="ECO:0000313" key="2">
    <source>
        <dbReference type="Proteomes" id="UP000479000"/>
    </source>
</evidence>
<protein>
    <submittedName>
        <fullName evidence="1">Uncharacterized protein</fullName>
    </submittedName>
</protein>
<dbReference type="AlphaFoldDB" id="A0A6H5G526"/>